<comment type="caution">
    <text evidence="2">The sequence shown here is derived from an EMBL/GenBank/DDBJ whole genome shotgun (WGS) entry which is preliminary data.</text>
</comment>
<dbReference type="PROSITE" id="PS51257">
    <property type="entry name" value="PROKAR_LIPOPROTEIN"/>
    <property type="match status" value="1"/>
</dbReference>
<evidence type="ECO:0000313" key="2">
    <source>
        <dbReference type="EMBL" id="MRS60319.1"/>
    </source>
</evidence>
<sequence>MKNVTFAAKTLFGRLGLAMLIFGTLTLTSCQEELIPQSPSSTHAADDPDDPDNPSAKPPKGGHGGGK</sequence>
<accession>A0A7K0EEQ0</accession>
<evidence type="ECO:0000313" key="3">
    <source>
        <dbReference type="Proteomes" id="UP000441754"/>
    </source>
</evidence>
<dbReference type="EMBL" id="WJXZ01000001">
    <property type="protein sequence ID" value="MRS60319.1"/>
    <property type="molecule type" value="Genomic_DNA"/>
</dbReference>
<name>A0A7K0EEQ0_9BACT</name>
<proteinExistence type="predicted"/>
<dbReference type="AlphaFoldDB" id="A0A7K0EEQ0"/>
<dbReference type="Proteomes" id="UP000441754">
    <property type="component" value="Unassembled WGS sequence"/>
</dbReference>
<keyword evidence="3" id="KW-1185">Reference proteome</keyword>
<gene>
    <name evidence="2" type="ORF">GJJ30_03370</name>
</gene>
<evidence type="ECO:0000256" key="1">
    <source>
        <dbReference type="SAM" id="MobiDB-lite"/>
    </source>
</evidence>
<organism evidence="2 3">
    <name type="scientific">Larkinella terrae</name>
    <dbReference type="NCBI Taxonomy" id="2025311"/>
    <lineage>
        <taxon>Bacteria</taxon>
        <taxon>Pseudomonadati</taxon>
        <taxon>Bacteroidota</taxon>
        <taxon>Cytophagia</taxon>
        <taxon>Cytophagales</taxon>
        <taxon>Spirosomataceae</taxon>
        <taxon>Larkinella</taxon>
    </lineage>
</organism>
<dbReference type="RefSeq" id="WP_154173130.1">
    <property type="nucleotide sequence ID" value="NZ_WJXZ01000001.1"/>
</dbReference>
<reference evidence="2 3" key="1">
    <citation type="journal article" date="2018" name="Antonie Van Leeuwenhoek">
        <title>Larkinella terrae sp. nov., isolated from soil on Jeju Island, South Korea.</title>
        <authorList>
            <person name="Ten L.N."/>
            <person name="Jeon J."/>
            <person name="Park S.J."/>
            <person name="Park S."/>
            <person name="Lee S.Y."/>
            <person name="Kim M.K."/>
            <person name="Jung H.Y."/>
        </authorList>
    </citation>
    <scope>NUCLEOTIDE SEQUENCE [LARGE SCALE GENOMIC DNA]</scope>
    <source>
        <strain evidence="2 3">KCTC 52001</strain>
    </source>
</reference>
<protein>
    <submittedName>
        <fullName evidence="2">Uncharacterized protein</fullName>
    </submittedName>
</protein>
<feature type="region of interest" description="Disordered" evidence="1">
    <location>
        <begin position="34"/>
        <end position="67"/>
    </location>
</feature>